<dbReference type="KEGG" id="vg:54124755"/>
<name>A0A2P1GMW5_9NIDO</name>
<feature type="transmembrane region" description="Helical" evidence="21">
    <location>
        <begin position="692"/>
        <end position="709"/>
    </location>
</feature>
<feature type="compositionally biased region" description="Low complexity" evidence="20">
    <location>
        <begin position="511"/>
        <end position="536"/>
    </location>
</feature>
<dbReference type="GO" id="GO:0004519">
    <property type="term" value="F:endonuclease activity"/>
    <property type="evidence" value="ECO:0007669"/>
    <property type="project" value="UniProtKB-UniRule"/>
</dbReference>
<dbReference type="InterPro" id="IPR044320">
    <property type="entry name" value="NSP11_Av_N"/>
</dbReference>
<dbReference type="InterPro" id="IPR043502">
    <property type="entry name" value="DNA/RNA_pol_sf"/>
</dbReference>
<proteinExistence type="predicted"/>
<feature type="active site" evidence="19">
    <location>
        <position position="3280"/>
    </location>
</feature>
<dbReference type="GO" id="GO:0019082">
    <property type="term" value="P:viral protein processing"/>
    <property type="evidence" value="ECO:0007669"/>
    <property type="project" value="InterPro"/>
</dbReference>
<evidence type="ECO:0000256" key="16">
    <source>
        <dbReference type="ARBA" id="ARBA00029611"/>
    </source>
</evidence>
<dbReference type="InterPro" id="IPR027351">
    <property type="entry name" value="(+)RNA_virus_helicase_core_dom"/>
</dbReference>
<dbReference type="Proteomes" id="UP000500692">
    <property type="component" value="Genome"/>
</dbReference>
<dbReference type="RefSeq" id="YP_009755872.1">
    <property type="nucleotide sequence ID" value="NC_046961.1"/>
</dbReference>
<evidence type="ECO:0000256" key="3">
    <source>
        <dbReference type="ARBA" id="ARBA00022484"/>
    </source>
</evidence>
<accession>A0A2P1GMW5</accession>
<dbReference type="Pfam" id="PF22049">
    <property type="entry name" value="PRRSV-NSP11_N"/>
    <property type="match status" value="1"/>
</dbReference>
<feature type="transmembrane region" description="Helical" evidence="21">
    <location>
        <begin position="1135"/>
        <end position="1154"/>
    </location>
</feature>
<feature type="transmembrane region" description="Helical" evidence="21">
    <location>
        <begin position="721"/>
        <end position="741"/>
    </location>
</feature>
<dbReference type="SUPFAM" id="SSF56672">
    <property type="entry name" value="DNA/RNA polymerases"/>
    <property type="match status" value="1"/>
</dbReference>
<feature type="transmembrane region" description="Helical" evidence="21">
    <location>
        <begin position="1100"/>
        <end position="1128"/>
    </location>
</feature>
<keyword evidence="15 21" id="KW-0472">Membrane</keyword>
<evidence type="ECO:0000256" key="11">
    <source>
        <dbReference type="ARBA" id="ARBA00022840"/>
    </source>
</evidence>
<evidence type="ECO:0000256" key="5">
    <source>
        <dbReference type="ARBA" id="ARBA00022692"/>
    </source>
</evidence>
<evidence type="ECO:0000256" key="17">
    <source>
        <dbReference type="ARBA" id="ARBA00047984"/>
    </source>
</evidence>
<evidence type="ECO:0000256" key="4">
    <source>
        <dbReference type="ARBA" id="ARBA00022679"/>
    </source>
</evidence>
<keyword evidence="6" id="KW-0548">Nucleotidyltransferase</keyword>
<feature type="active site" evidence="19">
    <location>
        <position position="3305"/>
    </location>
</feature>
<comment type="catalytic activity">
    <reaction evidence="18">
        <text>ATP + H2O = ADP + phosphate + H(+)</text>
        <dbReference type="Rhea" id="RHEA:13065"/>
        <dbReference type="ChEBI" id="CHEBI:15377"/>
        <dbReference type="ChEBI" id="CHEBI:15378"/>
        <dbReference type="ChEBI" id="CHEBI:30616"/>
        <dbReference type="ChEBI" id="CHEBI:43474"/>
        <dbReference type="ChEBI" id="CHEBI:456216"/>
        <dbReference type="EC" id="3.6.4.12"/>
    </reaction>
</comment>
<evidence type="ECO:0000256" key="6">
    <source>
        <dbReference type="ARBA" id="ARBA00022695"/>
    </source>
</evidence>
<dbReference type="GO" id="GO:0003678">
    <property type="term" value="F:DNA helicase activity"/>
    <property type="evidence" value="ECO:0007669"/>
    <property type="project" value="UniProtKB-EC"/>
</dbReference>
<dbReference type="GO" id="GO:0003724">
    <property type="term" value="F:RNA helicase activity"/>
    <property type="evidence" value="ECO:0007669"/>
    <property type="project" value="UniProtKB-EC"/>
</dbReference>
<dbReference type="GO" id="GO:0033644">
    <property type="term" value="C:host cell membrane"/>
    <property type="evidence" value="ECO:0007669"/>
    <property type="project" value="UniProtKB-SubCell"/>
</dbReference>
<dbReference type="Pfam" id="PF00680">
    <property type="entry name" value="RdRP_1"/>
    <property type="match status" value="1"/>
</dbReference>
<dbReference type="SUPFAM" id="SSF52540">
    <property type="entry name" value="P-loop containing nucleoside triphosphate hydrolases"/>
    <property type="match status" value="1"/>
</dbReference>
<keyword evidence="24" id="KW-1185">Reference proteome</keyword>
<dbReference type="InterPro" id="IPR027417">
    <property type="entry name" value="P-loop_NTPase"/>
</dbReference>
<dbReference type="Gene3D" id="2.40.10.10">
    <property type="entry name" value="Trypsin-like serine proteases"/>
    <property type="match status" value="1"/>
</dbReference>
<evidence type="ECO:0000259" key="22">
    <source>
        <dbReference type="PROSITE" id="PS51958"/>
    </source>
</evidence>
<keyword evidence="5 21" id="KW-0812">Transmembrane</keyword>
<evidence type="ECO:0000256" key="20">
    <source>
        <dbReference type="SAM" id="MobiDB-lite"/>
    </source>
</evidence>
<feature type="active site" evidence="19">
    <location>
        <position position="3265"/>
    </location>
</feature>
<evidence type="ECO:0000256" key="18">
    <source>
        <dbReference type="ARBA" id="ARBA00047995"/>
    </source>
</evidence>
<evidence type="ECO:0000256" key="7">
    <source>
        <dbReference type="ARBA" id="ARBA00022723"/>
    </source>
</evidence>
<dbReference type="Pfam" id="PF01443">
    <property type="entry name" value="Viral_helicase1"/>
    <property type="match status" value="1"/>
</dbReference>
<feature type="compositionally biased region" description="Acidic residues" evidence="20">
    <location>
        <begin position="498"/>
        <end position="510"/>
    </location>
</feature>
<feature type="domain" description="NendoU" evidence="22">
    <location>
        <begin position="3233"/>
        <end position="3352"/>
    </location>
</feature>
<keyword evidence="7" id="KW-0479">Metal-binding</keyword>
<dbReference type="EMBL" id="MG600025">
    <property type="protein sequence ID" value="AVM87331.1"/>
    <property type="molecule type" value="Genomic_RNA"/>
</dbReference>
<keyword evidence="8" id="KW-0547">Nucleotide-binding</keyword>
<evidence type="ECO:0000256" key="13">
    <source>
        <dbReference type="ARBA" id="ARBA00022953"/>
    </source>
</evidence>
<evidence type="ECO:0000256" key="21">
    <source>
        <dbReference type="SAM" id="Phobius"/>
    </source>
</evidence>
<dbReference type="GO" id="GO:0004540">
    <property type="term" value="F:RNA nuclease activity"/>
    <property type="evidence" value="ECO:0007669"/>
    <property type="project" value="UniProtKB-ARBA"/>
</dbReference>
<evidence type="ECO:0000256" key="8">
    <source>
        <dbReference type="ARBA" id="ARBA00022741"/>
    </source>
</evidence>
<dbReference type="GeneID" id="54124755"/>
<keyword evidence="9" id="KW-0688">Ribosomal frameshifting</keyword>
<dbReference type="InterPro" id="IPR008760">
    <property type="entry name" value="EAV_peptidase_S32"/>
</dbReference>
<sequence length="3511" mass="388039">MGAGLSSCFEEEKFIISYPSSQDDDRVTTYRVVGDRRCYIRCGSIQDSGYFRFVSNVAEAHRPVVYFNGLPEEAIQQYGAGVIPHLLSESTKLQPGSDLKLGSLEPRYKLVINAKWGENTNILPSYSPTTWCPLEYSGFQDLDLEEDLNIQSWSSEIHNGEFVVISVHDDAWSWEISRDLYEQQFMHPLHMGPCAALALLSCYSPSVVVGFSGGSFVVPDSYYSGVPRFSISGKHVQYNCSGSYVASHSKEGIPFDAVSGEKIYLRHPLSFDAFDAIVAATGELIPIKNFTKSNSVRNIDELDEVILYEELPCNKARCIVVIGHNLLDLRTNTEELEDVYYPSCDDIYPSPRDTHGRREQFVSQRQFQKLLTKSTKFNPPGDGDCGRHVLRYCAASTGTNVDDMATYIGEWGSGWVSFEDMYKYCMMKKLPLGFNEEIRPGTGTWLLHNNHYYMLSGEFNIGEALSSDSIRPPTSTNPAGSTRYYLDGLECTQKEFEDWEEADWESEESDTASTCSTGSSQSETEGSSDTSSNTEGLIPAPQSKPLVTPQPIISAEEKAVSSPIDTVVSPIPPVVTATTSTNSSVKPVASFCDPPPDPKYWQYFNDTIKEHKHVLGPGTHIHSAMLRASTFYNKFVKGTTNFRPKLSYDKAKYELGLSLPLLLVLLFGVLQAPFSPVGGAIIIGVGSKSRNVIFKALFSIIGAFTIYQCTLERRVGHEPAAFGPISFLLATLYHIHLHTILLDVVCLALSCLVVLSLTFTKVVILGTQNIQIPLLTRIRIGCRFRRVLRSSMYLFGDEDPIVYVTESEGIAWHSFDIKKYTPHTVMSTPSTTEQWDSCIYLAYISGAPVTVIANSVEYCLPSYGPEKPDNLPSYWPKFKPGPRLVIDMGLKKATENCSPTFLSTVSYTVTKSTYCLAEVCGEFPWDRNLWTSSFYHGSVDGISEDQRDIMSSKGVVCLRRSHVDKTTLVDRIHQKITLVLSSMPPAVCLTYIFCYCLLIPLNFVTCGVGTFDPFCYNPFAEVSSVNVTCSFISCGETNNGIVKTSLGFQRIITNVNIPSWVLYFLIWSLQLLTYGPGMRVGLVRAVCLIKLLTSWFSPEAYLFSCVFEVLCMGVGSSPHVILGLIVYLTDGNLRLLLLVIVMILLAIPLLTLSLHPSAPTVVTPWTSCSLMLKYGVSSSEMCALSLSSPFIKAALDCSTRGTFSLYKPPTIIPEAAEASRPHNSAWVGSVYGANGNGICFVSGKKIYSTRHALTNGAVCTFKDFSVEANNVIYSGETACFTPDVDCCMPMGPKFVDQRAYSGRVSVLGALEHRGVIVNGGYFVQSDPGDSGSPVLATDLPTDVVIGVHYGSNKSGFASYSNLAGELNSFNGCSLSDLNQRSAGNLVPLPSSFVLPSGITRDTNIIATDLLSCFTRVTPESCDLTLIIVILAVLRAFGPHGPVASLGAFSILVLAPKCIRRLLDILVWTPILVLDPTSCVWLLISRVFSCCIVKKVNVIFVIVLSVAFLLFVNQEELYIRLACSFCLSAIINFAIREQVVFSVKPETEEAKPEVPKQEEKPTPKRLYNVPLSNVLSSQGNNVDTAVFMECEAQELTGDDKLTLARLNECKSCIKAYNIEKANFDFMSAQLKRLQKNIAASQCASQSKSDLEKTQTCLSMFEPNSTVVPGDVIITPIGKTEEIKDKYPNALIRGEVFLFAGEVYSIFDVVTPETSESIVSVIKTGDVMVFKCGKARFGAITGGIIFPFSHCGQNYGFSSPPSEAVKSFVRNNFITEEWKYSKMSEEDYSKFEDLVFGKYGEKAPAKTLSSDAAKAVNALRNNPLNLDQGGASLSFVNSSDKGLITNKDLTIVRGDPAVRLKLCVNRYPCPTTRESIVNLRGCNYFVSDAQDPTVLDCFISYIVGSEVTIPSFTPNYMHEVGDYYLDGSCVDHDSPLGEVSYFSQQVTKAFNRAFNYVQEHSISHTWPEDKLSLIEKILEVYTPTRPEKQIMWTESKITNSPLGSFPQTETSDRLNYCAVPETPYVYDDGESILRTPPFTSPRPTYHFCIEMAQKLGCPTRYQLCGDYALASEDVVKCFLNGTGCFLDCEIKAAVLSLMRELEKGVDTMELPSYRHSRSGVGSLDTKVLSTLYTPEEFDLGAPFNTTTTMLVKNQCISKKKTRTVMAGTATNLIYSRLHNYENFVRFKSLAKDPTSPFCVGINKDSDDFRNKHATKFGPRAFCSDFASCDRTQSCLLRTIIAAITTSGTQEWIRSLYSEVWDTCFFRSVFIKPGGTSSGDSSTSFVNSCYTYLCYFIYKIRVLMVKGDPRAVELYCNGTPFDLLEEERPWLIFSDDGLSYDPDFTPVQWRSFIASSCGFYGDVHKSFWSDTPEFIGCDVINDNLIPQEDRFISSLVHTQCRTVTALVEHVQGVLISNVGISKTNPALFNTAYSVFQELCSKYGMEDFGKIWSKENIMSIHPAVTEESSGTCTFCGAYCSTYCATCAAHITMCVGCLAHHCKANNHTGYYELSCDCGRVSGLSMTQKGVRCDECNEDNLYALEDLFFLRQHEKCSDKVLTFMTGEVTPEEYYCHGLAVFNQEVIESEKIVSIQISQGSVRDPRIRGNRYSWKHCNMVIRADGTVVSSCKIPDGIYDCKPMKPSNRGCFRTFNKALREGRVSLIIGPPGTGKTYHIVNNLYSELDAIISVTNACSNEHVSCLNQAGKGCIPKRPKLQLVDMIPSDKNEGPLVSTLNCYPYDTSRRVVLDECFMGSPASICSLIGHSSKTILVGDPNQLSNVVVGAPSACVWPAGLQIEQLNVCYRFGNNMVAAIQHLYKSPITSPRPDLKINFLEKPGNSGLVMCAYQRERRAGHCTIDSCQGLTVEEATVNLYTKNSFTCNKSRILVAITRAKSVLNIYDPQGCIEAAGFHLTAPETSISYACVDFEFGKIRVSSTKHKNVAIQVGCINDTDVLSGPIILPSHDLGSVLSNKGFEKAHHIYKKASLNVRTRNTVRLAEMLEHRVVRSYSSSDVPSLLELHTEMGNCVVCSAYVGTSDGEVIICRSHGKPILKTHFHIDVITPSGPLEKLHNEHCSEFHGLAHEPLSDAIMLACVTRTPLEQVKFAPGLIFKPNVTHSSYPTNKPGNCPTTPGFLCLSCGVTPETNLPTPLPVVLRNLGIGFSDTFPILPIIPEEARDYVPILSNKPMENGLMVSKTRHDENSFEMKNCGYAVGNSVFVADNTVFYITRFVDGRTAILPKSILSTGRIETNFKKVLPGEDDYVGNPKFGHAVSGWPKKGTIMGCHHVLSPYLPDKLDDVVGVSDGCGSTKAICSLTDIHLKDWFEIIPEEGVSKVITATINFRPVRFMNWINHTSYVIPETDMETYRRGLYTMLNAFTFTTCPTIGGDCLGLPNDTDVDVYVTSEEARLPCLTNPMVVLLSPLGCPPVISRLTSVFRLGCVRYYLYSDLPKRWGPVDIIRMKSQKHPGSRLANYLGPRVLVTEKLLTRLNAGVLKAHIEASKLSVCLTLAYLNKVS</sequence>
<dbReference type="SUPFAM" id="SSF142877">
    <property type="entry name" value="EndoU-like"/>
    <property type="match status" value="1"/>
</dbReference>
<dbReference type="InterPro" id="IPR037227">
    <property type="entry name" value="EndoU-like"/>
</dbReference>
<dbReference type="CDD" id="cd21166">
    <property type="entry name" value="NTD_av_Nsp11-like"/>
    <property type="match status" value="1"/>
</dbReference>
<keyword evidence="4" id="KW-0808">Transferase</keyword>
<comment type="catalytic activity">
    <reaction evidence="17">
        <text>ATP + H2O = ADP + phosphate + H(+)</text>
        <dbReference type="Rhea" id="RHEA:13065"/>
        <dbReference type="ChEBI" id="CHEBI:15377"/>
        <dbReference type="ChEBI" id="CHEBI:15378"/>
        <dbReference type="ChEBI" id="CHEBI:30616"/>
        <dbReference type="ChEBI" id="CHEBI:43474"/>
        <dbReference type="ChEBI" id="CHEBI:456216"/>
        <dbReference type="EC" id="3.6.4.13"/>
    </reaction>
</comment>
<dbReference type="GO" id="GO:0003968">
    <property type="term" value="F:RNA-directed RNA polymerase activity"/>
    <property type="evidence" value="ECO:0007669"/>
    <property type="project" value="UniProtKB-KW"/>
</dbReference>
<protein>
    <recommendedName>
        <fullName evidence="2">Replicase polyprotein 1ab</fullName>
    </recommendedName>
    <alternativeName>
        <fullName evidence="16">ORF1ab polyprotein</fullName>
    </alternativeName>
</protein>
<evidence type="ECO:0000256" key="12">
    <source>
        <dbReference type="ARBA" id="ARBA00022870"/>
    </source>
</evidence>
<dbReference type="Gene3D" id="3.40.50.300">
    <property type="entry name" value="P-loop containing nucleotide triphosphate hydrolases"/>
    <property type="match status" value="1"/>
</dbReference>
<keyword evidence="19" id="KW-0540">Nuclease</keyword>
<dbReference type="GO" id="GO:0046872">
    <property type="term" value="F:metal ion binding"/>
    <property type="evidence" value="ECO:0007669"/>
    <property type="project" value="UniProtKB-KW"/>
</dbReference>
<evidence type="ECO:0000256" key="1">
    <source>
        <dbReference type="ARBA" id="ARBA00004301"/>
    </source>
</evidence>
<feature type="transmembrane region" description="Helical" evidence="21">
    <location>
        <begin position="1060"/>
        <end position="1080"/>
    </location>
</feature>
<dbReference type="GO" id="GO:0005524">
    <property type="term" value="F:ATP binding"/>
    <property type="evidence" value="ECO:0007669"/>
    <property type="project" value="UniProtKB-KW"/>
</dbReference>
<keyword evidence="19" id="KW-0255">Endonuclease</keyword>
<evidence type="ECO:0000256" key="14">
    <source>
        <dbReference type="ARBA" id="ARBA00022989"/>
    </source>
</evidence>
<keyword evidence="11" id="KW-0067">ATP-binding</keyword>
<dbReference type="InterPro" id="IPR043504">
    <property type="entry name" value="Peptidase_S1_PA_chymotrypsin"/>
</dbReference>
<dbReference type="GO" id="GO:0004252">
    <property type="term" value="F:serine-type endopeptidase activity"/>
    <property type="evidence" value="ECO:0007669"/>
    <property type="project" value="InterPro"/>
</dbReference>
<keyword evidence="13" id="KW-0693">Viral RNA replication</keyword>
<keyword evidence="14 21" id="KW-1133">Transmembrane helix</keyword>
<evidence type="ECO:0000256" key="15">
    <source>
        <dbReference type="ARBA" id="ARBA00023136"/>
    </source>
</evidence>
<dbReference type="InterPro" id="IPR043609">
    <property type="entry name" value="NendoU_nidovirus"/>
</dbReference>
<evidence type="ECO:0000313" key="24">
    <source>
        <dbReference type="Proteomes" id="UP000500692"/>
    </source>
</evidence>
<evidence type="ECO:0000256" key="19">
    <source>
        <dbReference type="PROSITE-ProRule" id="PRU01303"/>
    </source>
</evidence>
<dbReference type="GO" id="GO:0075523">
    <property type="term" value="P:viral translational frameshifting"/>
    <property type="evidence" value="ECO:0007669"/>
    <property type="project" value="UniProtKB-KW"/>
</dbReference>
<dbReference type="GO" id="GO:0006351">
    <property type="term" value="P:DNA-templated transcription"/>
    <property type="evidence" value="ECO:0007669"/>
    <property type="project" value="InterPro"/>
</dbReference>
<keyword evidence="12" id="KW-1043">Host membrane</keyword>
<organism evidence="23">
    <name type="scientific">Chinese broad-headed pond turtle arterivirus</name>
    <dbReference type="NCBI Taxonomy" id="2116345"/>
    <lineage>
        <taxon>Viruses</taxon>
        <taxon>Riboviria</taxon>
        <taxon>Orthornavirae</taxon>
        <taxon>Pisuviricota</taxon>
        <taxon>Pisoniviricetes</taxon>
        <taxon>Nidovirales</taxon>
        <taxon>Arnidovirineae</taxon>
        <taxon>Cremegaviridae</taxon>
        <taxon>Rodepovirinae</taxon>
        <taxon>Pontunivirus</taxon>
        <taxon>Pontunivirus mauremydis</taxon>
        <taxon>Chinturpovirus 1</taxon>
    </lineage>
</organism>
<evidence type="ECO:0000256" key="10">
    <source>
        <dbReference type="ARBA" id="ARBA00022801"/>
    </source>
</evidence>
<reference evidence="23" key="1">
    <citation type="journal article" date="2018" name="Nature">
        <title>The evolutionary history of vertebrate RNA viruses.</title>
        <authorList>
            <person name="Shi M."/>
            <person name="Lin X.D."/>
            <person name="Chen X."/>
            <person name="Tian J.H."/>
            <person name="Chen L.J."/>
            <person name="Li K."/>
            <person name="Wang W."/>
            <person name="Eden J.S."/>
            <person name="Shen J.J."/>
            <person name="Liu L."/>
            <person name="Holmes E.C."/>
            <person name="Zhang Y.Z."/>
        </authorList>
    </citation>
    <scope>NUCLEOTIDE SEQUENCE [LARGE SCALE GENOMIC DNA]</scope>
    <source>
        <strain evidence="23">WHWGC150683</strain>
    </source>
</reference>
<evidence type="ECO:0000256" key="9">
    <source>
        <dbReference type="ARBA" id="ARBA00022758"/>
    </source>
</evidence>
<feature type="transmembrane region" description="Helical" evidence="21">
    <location>
        <begin position="747"/>
        <end position="767"/>
    </location>
</feature>
<evidence type="ECO:0000256" key="2">
    <source>
        <dbReference type="ARBA" id="ARBA00022087"/>
    </source>
</evidence>
<dbReference type="InterPro" id="IPR001205">
    <property type="entry name" value="RNA-dir_pol_C"/>
</dbReference>
<dbReference type="Pfam" id="PF05579">
    <property type="entry name" value="Peptidase_S32"/>
    <property type="match status" value="1"/>
</dbReference>
<feature type="transmembrane region" description="Helical" evidence="21">
    <location>
        <begin position="1464"/>
        <end position="1483"/>
    </location>
</feature>
<keyword evidence="10 19" id="KW-0378">Hydrolase</keyword>
<evidence type="ECO:0000313" key="23">
    <source>
        <dbReference type="EMBL" id="AVM87331.1"/>
    </source>
</evidence>
<feature type="region of interest" description="Disordered" evidence="20">
    <location>
        <begin position="498"/>
        <end position="547"/>
    </location>
</feature>
<dbReference type="PROSITE" id="PS51958">
    <property type="entry name" value="NENDOU"/>
    <property type="match status" value="1"/>
</dbReference>
<dbReference type="GO" id="GO:0003723">
    <property type="term" value="F:RNA binding"/>
    <property type="evidence" value="ECO:0007669"/>
    <property type="project" value="InterPro"/>
</dbReference>
<feature type="transmembrane region" description="Helical" evidence="21">
    <location>
        <begin position="1495"/>
        <end position="1511"/>
    </location>
</feature>
<comment type="subcellular location">
    <subcellularLocation>
        <location evidence="1">Host membrane</location>
        <topology evidence="1">Multi-pass membrane protein</topology>
    </subcellularLocation>
</comment>
<keyword evidence="3" id="KW-0696">RNA-directed RNA polymerase</keyword>